<evidence type="ECO:0000313" key="2">
    <source>
        <dbReference type="EMBL" id="CAB86006.1"/>
    </source>
</evidence>
<reference evidence="2" key="3">
    <citation type="submission" date="2000-04" db="EMBL/GenBank/DDBJ databases">
        <authorList>
            <person name="Bevan M."/>
            <person name="Hilbert H."/>
            <person name="Braun M."/>
            <person name="Holzer E."/>
            <person name="Brandt A."/>
            <person name="Duesterhoeft A."/>
            <person name="Bancroft I."/>
            <person name="Mewes H.W."/>
            <person name="Rudd S."/>
            <person name="Lemcke K."/>
            <person name="Mayer K.F.X."/>
        </authorList>
    </citation>
    <scope>NUCLEOTIDE SEQUENCE</scope>
</reference>
<sequence>MIHLGLYFKQSKDDDSSGSFKTKELWYLSSK</sequence>
<evidence type="ECO:0000313" key="1">
    <source>
        <dbReference type="EMBL" id="BAF00564.1"/>
    </source>
</evidence>
<name>Q9LZ33_ARATH</name>
<gene>
    <name evidence="2" type="primary">T22P11_280</name>
    <name evidence="1" type="ordered locus">At5g02690</name>
</gene>
<proteinExistence type="evidence at transcript level"/>
<dbReference type="PIR" id="T48290">
    <property type="entry name" value="T48290"/>
</dbReference>
<dbReference type="EMBL" id="AL162971">
    <property type="protein sequence ID" value="CAB86006.1"/>
    <property type="molecule type" value="Genomic_DNA"/>
</dbReference>
<organism evidence="2">
    <name type="scientific">Arabidopsis thaliana</name>
    <name type="common">Mouse-ear cress</name>
    <dbReference type="NCBI Taxonomy" id="3702"/>
    <lineage>
        <taxon>Eukaryota</taxon>
        <taxon>Viridiplantae</taxon>
        <taxon>Streptophyta</taxon>
        <taxon>Embryophyta</taxon>
        <taxon>Tracheophyta</taxon>
        <taxon>Spermatophyta</taxon>
        <taxon>Magnoliopsida</taxon>
        <taxon>eudicotyledons</taxon>
        <taxon>Gunneridae</taxon>
        <taxon>Pentapetalae</taxon>
        <taxon>rosids</taxon>
        <taxon>malvids</taxon>
        <taxon>Brassicales</taxon>
        <taxon>Brassicaceae</taxon>
        <taxon>Camelineae</taxon>
        <taxon>Arabidopsis</taxon>
    </lineage>
</organism>
<reference evidence="1" key="4">
    <citation type="submission" date="2006-07" db="EMBL/GenBank/DDBJ databases">
        <title>Large-scale analysis of RIKEN Arabidopsis full-length (RAFL) cDNAs.</title>
        <authorList>
            <person name="Totoki Y."/>
            <person name="Seki M."/>
            <person name="Ishida J."/>
            <person name="Nakajima M."/>
            <person name="Enju A."/>
            <person name="Morosawa T."/>
            <person name="Kamiya A."/>
            <person name="Narusaka M."/>
            <person name="Shin-i T."/>
            <person name="Nakagawa M."/>
            <person name="Sakamoto N."/>
            <person name="Oishi K."/>
            <person name="Kohara Y."/>
            <person name="Kobayashi M."/>
            <person name="Toyoda A."/>
            <person name="Sakaki Y."/>
            <person name="Sakurai T."/>
            <person name="Iida K."/>
            <person name="Akiyama K."/>
            <person name="Satou M."/>
            <person name="Toyoda T."/>
            <person name="Konagaya A."/>
            <person name="Carninci P."/>
            <person name="Kawai J."/>
            <person name="Hayashizaki Y."/>
            <person name="Shinozaki K."/>
        </authorList>
    </citation>
    <scope>NUCLEOTIDE SEQUENCE</scope>
</reference>
<protein>
    <submittedName>
        <fullName evidence="1">Uncharacterized protein At5g02690</fullName>
    </submittedName>
    <submittedName>
        <fullName evidence="2">Uncharacterized protein T22P11_280</fullName>
    </submittedName>
</protein>
<accession>Q9LZ33</accession>
<reference key="1">
    <citation type="journal article" date="2000" name="Nature">
        <title>Sequence and analysis of chromosome 5 of the plant Arabidopsis thaliana.</title>
        <authorList>
            <consortium name="Kazusa DNA Research Institute"/>
            <consortium name="Cold Spring Harbor and Washington University in St Louis Sequencing Consortium"/>
            <consortium name="European Union Arabidopsis Genome Sequencing Consortium"/>
            <person name="Tabata S."/>
            <person name="Kaneko T."/>
            <person name="Nakamura Y."/>
            <person name="Kotani H."/>
            <person name="Kato T."/>
            <person name="Asamizu E."/>
            <person name="Miyajima N."/>
            <person name="Sasamoto S."/>
            <person name="Kimura T."/>
            <person name="Hosouchi T."/>
            <person name="Kawashima K."/>
            <person name="Kohara M."/>
            <person name="Matsumoto M."/>
            <person name="Matsuno A."/>
            <person name="Muraki A."/>
            <person name="Nakayama S."/>
            <person name="Nakazaki N."/>
            <person name="Naruo K."/>
            <person name="Okumura S."/>
            <person name="Shinpo S."/>
            <person name="Takeuchi C."/>
            <person name="Wada T."/>
            <person name="Watanabe A."/>
            <person name="Yamada M."/>
            <person name="Yasuda M."/>
            <person name="Sato S."/>
            <person name="de la Bastide M."/>
            <person name="Huang E."/>
            <person name="Spiegel L."/>
            <person name="Gnoj L."/>
            <person name="O'Shaughnessy A."/>
            <person name="Preston R."/>
            <person name="Habermann K."/>
            <person name="Murray J."/>
            <person name="Johnson D."/>
            <person name="Rohlfing T."/>
            <person name="Nelson J."/>
            <person name="Stoneking T."/>
            <person name="Pepin K."/>
            <person name="Spieth J."/>
            <person name="Sekhon M."/>
            <person name="Armstrong J."/>
            <person name="Becker M."/>
            <person name="Belter E."/>
            <person name="Cordum H."/>
            <person name="Cordes M."/>
            <person name="Courtney L."/>
            <person name="Courtney W."/>
            <person name="Dante M."/>
            <person name="Du H."/>
            <person name="Edwards J."/>
            <person name="Fryman J."/>
            <person name="Haakensen B."/>
            <person name="Lamar E."/>
            <person name="Latreille P."/>
            <person name="Leonard S."/>
            <person name="Meyer R."/>
            <person name="Mulvaney E."/>
            <person name="Ozersky P."/>
            <person name="Riley A."/>
            <person name="Strowmatt C."/>
            <person name="Wagner-McPherson C."/>
            <person name="Wollam A."/>
            <person name="Yoakum M."/>
            <person name="Bell M."/>
            <person name="Dedhia N."/>
            <person name="Parnell L."/>
            <person name="Shah R."/>
            <person name="Rodriguez M."/>
            <person name="See L.H."/>
            <person name="Vil D."/>
            <person name="Baker J."/>
            <person name="Kirchoff K."/>
            <person name="Toth K."/>
            <person name="King L."/>
            <person name="Bahret A."/>
            <person name="Miller B."/>
            <person name="Marra M."/>
            <person name="Martienssen R."/>
            <person name="McCombie W.R."/>
            <person name="Wilson R.K."/>
            <person name="Murphy G."/>
            <person name="Bancroft I."/>
            <person name="Volckaert G."/>
            <person name="Wambutt R."/>
            <person name="Dusterhoft A."/>
            <person name="Stiekema W."/>
            <person name="Pohl T."/>
            <person name="Entian K.D."/>
            <person name="Terryn N."/>
            <person name="Hartley N."/>
            <person name="Bent E."/>
            <person name="Johnson S."/>
            <person name="Langham S.A."/>
            <person name="McCullagh B."/>
            <person name="Robben J."/>
            <person name="Grymonprez B."/>
            <person name="Zimmermann W."/>
            <person name="Ramsperger U."/>
            <person name="Wedler H."/>
            <person name="Balke K."/>
            <person name="Wedler E."/>
            <person name="Peters S."/>
            <person name="van Staveren M."/>
            <person name="Dirkse W."/>
            <person name="Mooijman P."/>
            <person name="Lankhorst R.K."/>
            <person name="Weitzenegger T."/>
            <person name="Bothe G."/>
            <person name="Rose M."/>
            <person name="Hauf J."/>
            <person name="Berneiser S."/>
            <person name="Hempel S."/>
            <person name="Feldpausch M."/>
            <person name="Lamberth S."/>
            <person name="Villarroel R."/>
            <person name="Gielen J."/>
            <person name="Ardiles W."/>
            <person name="Bents O."/>
            <person name="Lemcke K."/>
            <person name="Kolesov G."/>
            <person name="Mayer K."/>
            <person name="Rudd S."/>
            <person name="Schoof H."/>
            <person name="Schueller C."/>
            <person name="Zaccaria P."/>
            <person name="Mewes H.W."/>
            <person name="Bevan M."/>
            <person name="Fransz P."/>
        </authorList>
    </citation>
    <scope>NUCLEOTIDE SEQUENCE [LARGE SCALE GENOMIC DNA]</scope>
    <source>
        <strain>cv. Columbia</strain>
    </source>
</reference>
<dbReference type="EMBL" id="AK228657">
    <property type="protein sequence ID" value="BAF00564.1"/>
    <property type="molecule type" value="mRNA"/>
</dbReference>
<dbReference type="AlphaFoldDB" id="Q9LZ33"/>
<reference evidence="2" key="2">
    <citation type="submission" date="2000-04" db="EMBL/GenBank/DDBJ databases">
        <authorList>
            <person name="EU Arabidopsis sequencing project"/>
        </authorList>
    </citation>
    <scope>NUCLEOTIDE SEQUENCE</scope>
</reference>